<dbReference type="Proteomes" id="UP001230188">
    <property type="component" value="Unassembled WGS sequence"/>
</dbReference>
<dbReference type="PRINTS" id="PR01713">
    <property type="entry name" value="NUCEPIMERASE"/>
</dbReference>
<evidence type="ECO:0000256" key="3">
    <source>
        <dbReference type="SAM" id="MobiDB-lite"/>
    </source>
</evidence>
<evidence type="ECO:0000313" key="6">
    <source>
        <dbReference type="Proteomes" id="UP001230188"/>
    </source>
</evidence>
<reference evidence="5" key="1">
    <citation type="submission" date="2023-01" db="EMBL/GenBank/DDBJ databases">
        <title>Metagenome sequencing of chrysophaentin producing Chrysophaeum taylorii.</title>
        <authorList>
            <person name="Davison J."/>
            <person name="Bewley C."/>
        </authorList>
    </citation>
    <scope>NUCLEOTIDE SEQUENCE</scope>
    <source>
        <strain evidence="5">NIES-1699</strain>
    </source>
</reference>
<feature type="compositionally biased region" description="Polar residues" evidence="3">
    <location>
        <begin position="38"/>
        <end position="49"/>
    </location>
</feature>
<dbReference type="Gene3D" id="3.40.50.720">
    <property type="entry name" value="NAD(P)-binding Rossmann-like Domain"/>
    <property type="match status" value="1"/>
</dbReference>
<accession>A0AAD7UG03</accession>
<dbReference type="PANTHER" id="PTHR43574">
    <property type="entry name" value="EPIMERASE-RELATED"/>
    <property type="match status" value="1"/>
</dbReference>
<dbReference type="AlphaFoldDB" id="A0AAD7UG03"/>
<organism evidence="5 6">
    <name type="scientific">Chrysophaeum taylorii</name>
    <dbReference type="NCBI Taxonomy" id="2483200"/>
    <lineage>
        <taxon>Eukaryota</taxon>
        <taxon>Sar</taxon>
        <taxon>Stramenopiles</taxon>
        <taxon>Ochrophyta</taxon>
        <taxon>Pelagophyceae</taxon>
        <taxon>Pelagomonadales</taxon>
        <taxon>Pelagomonadaceae</taxon>
        <taxon>Chrysophaeum</taxon>
    </lineage>
</organism>
<name>A0AAD7UG03_9STRA</name>
<keyword evidence="6" id="KW-1185">Reference proteome</keyword>
<evidence type="ECO:0000313" key="5">
    <source>
        <dbReference type="EMBL" id="KAJ8603344.1"/>
    </source>
</evidence>
<dbReference type="Gene3D" id="3.90.25.10">
    <property type="entry name" value="UDP-galactose 4-epimerase, domain 1"/>
    <property type="match status" value="1"/>
</dbReference>
<dbReference type="InterPro" id="IPR036291">
    <property type="entry name" value="NAD(P)-bd_dom_sf"/>
</dbReference>
<comment type="caution">
    <text evidence="5">The sequence shown here is derived from an EMBL/GenBank/DDBJ whole genome shotgun (WGS) entry which is preliminary data.</text>
</comment>
<dbReference type="SUPFAM" id="SSF51735">
    <property type="entry name" value="NAD(P)-binding Rossmann-fold domains"/>
    <property type="match status" value="1"/>
</dbReference>
<dbReference type="EMBL" id="JAQMWT010000356">
    <property type="protein sequence ID" value="KAJ8603344.1"/>
    <property type="molecule type" value="Genomic_DNA"/>
</dbReference>
<evidence type="ECO:0000256" key="1">
    <source>
        <dbReference type="ARBA" id="ARBA00007637"/>
    </source>
</evidence>
<comment type="similarity">
    <text evidence="1">Belongs to the NAD(P)-dependent epimerase/dehydratase family.</text>
</comment>
<keyword evidence="2" id="KW-0520">NAD</keyword>
<evidence type="ECO:0000256" key="2">
    <source>
        <dbReference type="ARBA" id="ARBA00023027"/>
    </source>
</evidence>
<proteinExistence type="inferred from homology"/>
<feature type="domain" description="NAD(P)-binding" evidence="4">
    <location>
        <begin position="61"/>
        <end position="372"/>
    </location>
</feature>
<dbReference type="InterPro" id="IPR016040">
    <property type="entry name" value="NAD(P)-bd_dom"/>
</dbReference>
<sequence length="397" mass="44972">MSRFWKSITAFLLVIAVIHVYEKIFGPTLTRKPEGSPRQPSVPCSSNESNRNELRATSRVLVTGGAGFIGMSLMARLARASHSTIRPEVLLGLDNFNNYYSPAYKRARADHLKEEHNLQVLEGDVCNASLLEDVFSKFKFTHVVHLAAQAGVRYSLDHPLSYVRNNLECFVTLVEQIRKIDEKNRPSFVYASSSSVYGLNRKTPFSEAHPVTKPANLYGATKFMNEQIASAFHHIYNLNSVGLRFFTVYGPWGRPDMAAFLFTRAIEKGEPVVLYNKGEMQRDFTYIDDIVAGIIASMQFCTHSSTVFNLGNEHPVELMKFIAIIEKEMGYNAKFKFKESPGEIKTTFADIAKAKDLLGYSPRTSIETGLKNFIDWYKNEPRRHVFALGDFNPKLKR</sequence>
<feature type="region of interest" description="Disordered" evidence="3">
    <location>
        <begin position="29"/>
        <end position="51"/>
    </location>
</feature>
<dbReference type="Pfam" id="PF16363">
    <property type="entry name" value="GDP_Man_Dehyd"/>
    <property type="match status" value="1"/>
</dbReference>
<gene>
    <name evidence="5" type="ORF">CTAYLR_004258</name>
</gene>
<evidence type="ECO:0000259" key="4">
    <source>
        <dbReference type="Pfam" id="PF16363"/>
    </source>
</evidence>
<protein>
    <recommendedName>
        <fullName evidence="4">NAD(P)-binding domain-containing protein</fullName>
    </recommendedName>
</protein>